<gene>
    <name evidence="3" type="ORF">NB063_24530</name>
</gene>
<dbReference type="Pfam" id="PF17803">
    <property type="entry name" value="Cadherin_4"/>
    <property type="match status" value="2"/>
</dbReference>
<dbReference type="Gene3D" id="2.60.40.3440">
    <property type="match status" value="2"/>
</dbReference>
<dbReference type="EMBL" id="JAMQBK010000065">
    <property type="protein sequence ID" value="MCM2373795.1"/>
    <property type="molecule type" value="Genomic_DNA"/>
</dbReference>
<sequence>GAELPDPDATGSIDYTSTNNRSAPKQMTLTTRAVNDAPEFPVFNTVTFAEDVNADNAPVYYDIYGGGVIASNDPGVHGLPEAIFVSRDTAFDERGDGAGHAATQNLTFTYSALATSAPAGMFASDPVLDEYGVLTLMPNPDVFGWAVFEITATDNGQSYIAGAMQDDFRSVTRTLTVNITPVNDAPVTFDRALEVTEVQEFAAGTGDPTGNVAILPLTPDDFLGGTTENPELAEASDFTDDIDYDTSTGGVEYDEEEQSLRVVEFTVVDSAGASVTVDKDNNNGVAITLATGVITFNFDATGAFTSGEYLPNVDYNEQTPFDPTEVFSYIVEDFGPTRIPGSELPDPDATGSIDYTSTNNRSAPKQMTLTTRAVNDAPRFDHQDAVFILERDDLAVRSITNWATNIRPSATTALDELATQGVRFELQTGLSTIPAGLFNTAPTVSEDGTLRLSTAVDAVGTALLVFNVVDYSLANAPGFASKFVQVTTTIHVQPVNDAPRLNTQFVPTPVDNTASVDDRYHVESDGTLVITMTEDNQINGGGTYRIYLERDTATERPGLLDLFVSGPIDEINGGQNVVGNPTTTAIAQTLQLTNFPAMTTQGGTLVRGIEAGVGGREYLDYTPRLHQNINTIGNDLFLYTVRDNGQTYTLGSTSFESGILQSNPLSSTGRVRLVLKPVNDAPLFTIDPARIDVGGNAKVTVTEGAPAGVRFNLLANGSAGPATATDETDPVNGQTVTYHITPDPAVAYPGAFTTPPSVDALGRLTFAAGTDISGDFVFSVFAMDSGANDPAGRGDVNTSTSVPFTISITPVNDPPQTKPGEDGIVSDTIAEGDIATITEAELLAEFQGGPAAPAGSGAIDETTQGLLIASGLPTDGGPAVKTTGGGTITRTGSTFTYTPALNFAGLDTVVYQISDTATPDSANVPGTWLINVTPVNDAPDLGSLDLMLGLPEDIGAVRIDDWFAGVTVGPAGDSAGVGRANDEIDGLGTIPAQTFASITIRPVATDDRYRDLFQFTDGDLDSVVRLEGNTLVFDVLPGASGMATFDVIVTDDGSNDAPNVAVASTRLTITIDSSNDVPSFDVVGDNPITVVEGDPLYIANWADNVSAGDTGQTSRFLVRIPAGDEALFEVLPTIDATGELTFQFKEEANGSTVLGISLTDDADPNDGQLLTNDGLPALTSPEVLLTINITPVNDPPVANDNDFMTTEDNVLTFTINDLLGNDTDIDAGDTKTLVQTGLLLTTLNATININTTGGLITYNPLGSPEIQKLRAGQSIVDTFQYQIRDTAGELSNFATVRLTISGANDAPILGDDVIGITYQVNASGAPIAKSLTIPGNSIFDNDTDIDEGDAIQPLTFTVTVQPQYGVLRQDTVTGAVTYLPGPNFLTLGNRQDTFEYTLSDAVGTATGQPSAPASVHIVARPTPLVTPIRTGTFNNASGTGTAVVDLDDLFVSADGLDLTKTVIKVNGQNGVAVVNASGQLVYTPNAGHTGEDTVTIEVEDVNGVKSGDVVVQFNTTVNERTNPVSPTDVNRNGFVTALDALMIINLLNRNQGATAGGIPISAIPAGDDSFYDVNDDGFVTEVDALRVINALNAQGSGRANAEPLALLAVGSDETDETSATPSAPVASIETTESKFVGGSQSDAGSDLLELIAMDAAGSSSQSESSDSREETLDAAINDLF</sequence>
<dbReference type="InterPro" id="IPR002126">
    <property type="entry name" value="Cadherin-like_dom"/>
</dbReference>
<evidence type="ECO:0000313" key="3">
    <source>
        <dbReference type="EMBL" id="MCM2373795.1"/>
    </source>
</evidence>
<dbReference type="SUPFAM" id="SSF63446">
    <property type="entry name" value="Type I dockerin domain"/>
    <property type="match status" value="1"/>
</dbReference>
<evidence type="ECO:0000259" key="2">
    <source>
        <dbReference type="PROSITE" id="PS50268"/>
    </source>
</evidence>
<feature type="non-terminal residue" evidence="3">
    <location>
        <position position="1"/>
    </location>
</feature>
<evidence type="ECO:0000256" key="1">
    <source>
        <dbReference type="SAM" id="MobiDB-lite"/>
    </source>
</evidence>
<feature type="domain" description="Cadherin" evidence="2">
    <location>
        <begin position="699"/>
        <end position="817"/>
    </location>
</feature>
<dbReference type="Pfam" id="PF17963">
    <property type="entry name" value="Big_9"/>
    <property type="match status" value="1"/>
</dbReference>
<dbReference type="PROSITE" id="PS50268">
    <property type="entry name" value="CADHERIN_2"/>
    <property type="match status" value="1"/>
</dbReference>
<reference evidence="3 4" key="1">
    <citation type="journal article" date="2022" name="Syst. Appl. Microbiol.">
        <title>Rhodopirellula aestuarii sp. nov., a novel member of the genus Rhodopirellula isolated from brackish sediments collected in the Tagus River estuary, Portugal.</title>
        <authorList>
            <person name="Vitorino I.R."/>
            <person name="Klimek D."/>
            <person name="Calusinska M."/>
            <person name="Lobo-da-Cunha A."/>
            <person name="Vasconcelos V."/>
            <person name="Lage O.M."/>
        </authorList>
    </citation>
    <scope>NUCLEOTIDE SEQUENCE [LARGE SCALE GENOMIC DNA]</scope>
    <source>
        <strain evidence="3 4">ICT_H3.1</strain>
    </source>
</reference>
<dbReference type="Proteomes" id="UP001202961">
    <property type="component" value="Unassembled WGS sequence"/>
</dbReference>
<dbReference type="InterPro" id="IPR002105">
    <property type="entry name" value="Dockerin_1_rpt"/>
</dbReference>
<evidence type="ECO:0000313" key="4">
    <source>
        <dbReference type="Proteomes" id="UP001202961"/>
    </source>
</evidence>
<dbReference type="RefSeq" id="WP_250931663.1">
    <property type="nucleotide sequence ID" value="NZ_JAMQBK010000065.1"/>
</dbReference>
<feature type="compositionally biased region" description="Polar residues" evidence="1">
    <location>
        <begin position="13"/>
        <end position="23"/>
    </location>
</feature>
<comment type="caution">
    <text evidence="3">The sequence shown here is derived from an EMBL/GenBank/DDBJ whole genome shotgun (WGS) entry which is preliminary data.</text>
</comment>
<dbReference type="InterPro" id="IPR010221">
    <property type="entry name" value="VCBS_dom"/>
</dbReference>
<feature type="region of interest" description="Disordered" evidence="1">
    <location>
        <begin position="1612"/>
        <end position="1680"/>
    </location>
</feature>
<keyword evidence="4" id="KW-1185">Reference proteome</keyword>
<organism evidence="3 4">
    <name type="scientific">Aporhodopirellula aestuarii</name>
    <dbReference type="NCBI Taxonomy" id="2950107"/>
    <lineage>
        <taxon>Bacteria</taxon>
        <taxon>Pseudomonadati</taxon>
        <taxon>Planctomycetota</taxon>
        <taxon>Planctomycetia</taxon>
        <taxon>Pirellulales</taxon>
        <taxon>Pirellulaceae</taxon>
        <taxon>Aporhodopirellula</taxon>
    </lineage>
</organism>
<feature type="region of interest" description="Disordered" evidence="1">
    <location>
        <begin position="1"/>
        <end position="23"/>
    </location>
</feature>
<proteinExistence type="predicted"/>
<name>A0ABT0UBA3_9BACT</name>
<dbReference type="NCBIfam" id="TIGR01965">
    <property type="entry name" value="VCBS_repeat"/>
    <property type="match status" value="1"/>
</dbReference>
<dbReference type="NCBIfam" id="NF012211">
    <property type="entry name" value="tand_rpt_95"/>
    <property type="match status" value="2"/>
</dbReference>
<accession>A0ABT0UBA3</accession>
<dbReference type="InterPro" id="IPR040853">
    <property type="entry name" value="RapA2_cadherin-like"/>
</dbReference>
<dbReference type="Pfam" id="PF00404">
    <property type="entry name" value="Dockerin_1"/>
    <property type="match status" value="1"/>
</dbReference>
<protein>
    <submittedName>
        <fullName evidence="3">Ig-like domain-containing protein</fullName>
    </submittedName>
</protein>
<dbReference type="InterPro" id="IPR036439">
    <property type="entry name" value="Dockerin_dom_sf"/>
</dbReference>